<reference evidence="4" key="1">
    <citation type="submission" date="2022-10" db="EMBL/GenBank/DDBJ databases">
        <title>Mechanism of multi-heavy metal repair in Cytobacillus Firmus M7.</title>
        <authorList>
            <person name="Li X."/>
            <person name="Yu C."/>
        </authorList>
    </citation>
    <scope>NUCLEOTIDE SEQUENCE</scope>
    <source>
        <strain evidence="4">M7</strain>
    </source>
</reference>
<dbReference type="AlphaFoldDB" id="A0AA46PM18"/>
<accession>A0AA46PM18</accession>
<feature type="transmembrane region" description="Helical" evidence="2">
    <location>
        <begin position="7"/>
        <end position="25"/>
    </location>
</feature>
<dbReference type="Pfam" id="PF09335">
    <property type="entry name" value="VTT_dom"/>
    <property type="match status" value="1"/>
</dbReference>
<keyword evidence="2" id="KW-0812">Transmembrane</keyword>
<keyword evidence="2" id="KW-0472">Membrane</keyword>
<proteinExistence type="inferred from homology"/>
<gene>
    <name evidence="4" type="ORF">OD459_12110</name>
</gene>
<evidence type="ECO:0000256" key="1">
    <source>
        <dbReference type="ARBA" id="ARBA00010792"/>
    </source>
</evidence>
<dbReference type="InterPro" id="IPR051311">
    <property type="entry name" value="DedA_domain"/>
</dbReference>
<keyword evidence="2" id="KW-1133">Transmembrane helix</keyword>
<protein>
    <submittedName>
        <fullName evidence="4">VTT domain-containing protein</fullName>
    </submittedName>
</protein>
<dbReference type="EMBL" id="CP107027">
    <property type="protein sequence ID" value="UYG97693.1"/>
    <property type="molecule type" value="Genomic_DNA"/>
</dbReference>
<dbReference type="Proteomes" id="UP001163104">
    <property type="component" value="Chromosome"/>
</dbReference>
<feature type="transmembrane region" description="Helical" evidence="2">
    <location>
        <begin position="190"/>
        <end position="212"/>
    </location>
</feature>
<dbReference type="PANTHER" id="PTHR42709">
    <property type="entry name" value="ALKALINE PHOSPHATASE LIKE PROTEIN"/>
    <property type="match status" value="1"/>
</dbReference>
<evidence type="ECO:0000256" key="2">
    <source>
        <dbReference type="SAM" id="Phobius"/>
    </source>
</evidence>
<feature type="transmembrane region" description="Helical" evidence="2">
    <location>
        <begin position="64"/>
        <end position="87"/>
    </location>
</feature>
<evidence type="ECO:0000313" key="5">
    <source>
        <dbReference type="Proteomes" id="UP001163104"/>
    </source>
</evidence>
<feature type="transmembrane region" description="Helical" evidence="2">
    <location>
        <begin position="219"/>
        <end position="238"/>
    </location>
</feature>
<evidence type="ECO:0000259" key="3">
    <source>
        <dbReference type="Pfam" id="PF09335"/>
    </source>
</evidence>
<feature type="transmembrane region" description="Helical" evidence="2">
    <location>
        <begin position="107"/>
        <end position="126"/>
    </location>
</feature>
<sequence length="282" mass="31636">MNEKLEVSLHGLIILISLYILFNFMPTLLPAYKWVNITGMAAILVMDVYFISAGRLSRLKYSRLALIYMFSLLLIVFITFYLTKIIVLTDAYGLESILREYEAEGKLIFFLICFLQPILLPLPEAVTLPAGSAVFGPAAAAFLGFTGTLLGIIVMFWTARIGGLKLVSRFIKERHLDKYQKYMERNENSILVLLFVIPILPDEIICVGAGMGGVSFKKFLGIASISKIATSLLLAYSLSFANTLSLSGLQLLLVVSMAIGVFYSVFHFYKRRKEAIRIFRKL</sequence>
<dbReference type="InterPro" id="IPR032816">
    <property type="entry name" value="VTT_dom"/>
</dbReference>
<comment type="similarity">
    <text evidence="1">Belongs to the DedA family.</text>
</comment>
<feature type="transmembrane region" description="Helical" evidence="2">
    <location>
        <begin position="250"/>
        <end position="269"/>
    </location>
</feature>
<dbReference type="RefSeq" id="WP_263600073.1">
    <property type="nucleotide sequence ID" value="NZ_CP107027.1"/>
</dbReference>
<organism evidence="4 5">
    <name type="scientific">Cytobacillus firmus</name>
    <name type="common">Bacillus firmus</name>
    <dbReference type="NCBI Taxonomy" id="1399"/>
    <lineage>
        <taxon>Bacteria</taxon>
        <taxon>Bacillati</taxon>
        <taxon>Bacillota</taxon>
        <taxon>Bacilli</taxon>
        <taxon>Bacillales</taxon>
        <taxon>Bacillaceae</taxon>
        <taxon>Cytobacillus</taxon>
    </lineage>
</organism>
<evidence type="ECO:0000313" key="4">
    <source>
        <dbReference type="EMBL" id="UYG97693.1"/>
    </source>
</evidence>
<feature type="transmembrane region" description="Helical" evidence="2">
    <location>
        <begin position="31"/>
        <end position="52"/>
    </location>
</feature>
<feature type="transmembrane region" description="Helical" evidence="2">
    <location>
        <begin position="138"/>
        <end position="159"/>
    </location>
</feature>
<name>A0AA46PM18_CYTFI</name>
<feature type="domain" description="VTT" evidence="3">
    <location>
        <begin position="122"/>
        <end position="238"/>
    </location>
</feature>